<reference evidence="1" key="1">
    <citation type="submission" date="2020-08" db="EMBL/GenBank/DDBJ databases">
        <title>Multicomponent nature underlies the extraordinary mechanical properties of spider dragline silk.</title>
        <authorList>
            <person name="Kono N."/>
            <person name="Nakamura H."/>
            <person name="Mori M."/>
            <person name="Yoshida Y."/>
            <person name="Ohtoshi R."/>
            <person name="Malay A.D."/>
            <person name="Moran D.A.P."/>
            <person name="Tomita M."/>
            <person name="Numata K."/>
            <person name="Arakawa K."/>
        </authorList>
    </citation>
    <scope>NUCLEOTIDE SEQUENCE</scope>
</reference>
<dbReference type="EMBL" id="BMAW01027187">
    <property type="protein sequence ID" value="GFU00966.1"/>
    <property type="molecule type" value="Genomic_DNA"/>
</dbReference>
<name>A0A8X6Q1A9_NEPPI</name>
<sequence length="120" mass="13710">MCLESQEMLPLTQESPHKDKLLTATQLFELCLCHYNQMPTPPISQHRAKPTQAIPQNDNKRSLSHLSITISHLPNKNPFSCLCHVIAINGRNRKSTVDVLQEHASQCMEEHVRIEKMSLE</sequence>
<dbReference type="OrthoDB" id="10448989at2759"/>
<evidence type="ECO:0000313" key="1">
    <source>
        <dbReference type="EMBL" id="GFU00966.1"/>
    </source>
</evidence>
<dbReference type="AlphaFoldDB" id="A0A8X6Q1A9"/>
<organism evidence="1 2">
    <name type="scientific">Nephila pilipes</name>
    <name type="common">Giant wood spider</name>
    <name type="synonym">Nephila maculata</name>
    <dbReference type="NCBI Taxonomy" id="299642"/>
    <lineage>
        <taxon>Eukaryota</taxon>
        <taxon>Metazoa</taxon>
        <taxon>Ecdysozoa</taxon>
        <taxon>Arthropoda</taxon>
        <taxon>Chelicerata</taxon>
        <taxon>Arachnida</taxon>
        <taxon>Araneae</taxon>
        <taxon>Araneomorphae</taxon>
        <taxon>Entelegynae</taxon>
        <taxon>Araneoidea</taxon>
        <taxon>Nephilidae</taxon>
        <taxon>Nephila</taxon>
    </lineage>
</organism>
<accession>A0A8X6Q1A9</accession>
<dbReference type="Proteomes" id="UP000887013">
    <property type="component" value="Unassembled WGS sequence"/>
</dbReference>
<protein>
    <submittedName>
        <fullName evidence="1">Uncharacterized protein</fullName>
    </submittedName>
</protein>
<evidence type="ECO:0000313" key="2">
    <source>
        <dbReference type="Proteomes" id="UP000887013"/>
    </source>
</evidence>
<proteinExistence type="predicted"/>
<keyword evidence="2" id="KW-1185">Reference proteome</keyword>
<comment type="caution">
    <text evidence="1">The sequence shown here is derived from an EMBL/GenBank/DDBJ whole genome shotgun (WGS) entry which is preliminary data.</text>
</comment>
<gene>
    <name evidence="1" type="ORF">NPIL_597421</name>
</gene>